<sequence>MTYTRVFVEQTLPLMLDGRPGSHGRGPRPSRACRQCDPHRGRERCTHRCDLSPACISTFEGSEFGICQHVHSGRRTGGCGVCWCLGAHDRRATAASGASTIDAVLADIGVAWERSPWLLHMHRRRMYMRYALDWPVGRIAQEEGVSASSVSRTLTAGVDAIVGYLEDDT</sequence>
<reference evidence="2" key="1">
    <citation type="journal article" date="2007" name="Proc. Natl. Acad. Sci. U.S.A.">
        <title>Genome sequencing reveals complex secondary metabolome in the marine actinomycete Salinispora tropica.</title>
        <authorList>
            <person name="Udwary D.W."/>
            <person name="Zeigler L."/>
            <person name="Asolkar R.N."/>
            <person name="Singan V."/>
            <person name="Lapidus A."/>
            <person name="Fenical W."/>
            <person name="Jensen P.R."/>
            <person name="Moore B.S."/>
        </authorList>
    </citation>
    <scope>NUCLEOTIDE SEQUENCE [LARGE SCALE GENOMIC DNA]</scope>
    <source>
        <strain evidence="2">ATCC BAA-916 / DSM 44818 / CNB-440</strain>
    </source>
</reference>
<dbReference type="STRING" id="369723.Strop_0514"/>
<protein>
    <submittedName>
        <fullName evidence="1">Uncharacterized protein</fullName>
    </submittedName>
</protein>
<keyword evidence="2" id="KW-1185">Reference proteome</keyword>
<evidence type="ECO:0000313" key="1">
    <source>
        <dbReference type="EMBL" id="ABP52998.1"/>
    </source>
</evidence>
<dbReference type="HOGENOM" id="CLU_1577406_0_0_11"/>
<gene>
    <name evidence="1" type="ordered locus">Strop_0514</name>
</gene>
<dbReference type="Proteomes" id="UP000000235">
    <property type="component" value="Chromosome"/>
</dbReference>
<name>A4X298_SALTO</name>
<dbReference type="AlphaFoldDB" id="A4X298"/>
<proteinExistence type="predicted"/>
<accession>A4X298</accession>
<dbReference type="InterPro" id="IPR013324">
    <property type="entry name" value="RNA_pol_sigma_r3/r4-like"/>
</dbReference>
<organism evidence="1 2">
    <name type="scientific">Salinispora tropica (strain ATCC BAA-916 / DSM 44818 / JCM 13857 / NBRC 105044 / CNB-440)</name>
    <dbReference type="NCBI Taxonomy" id="369723"/>
    <lineage>
        <taxon>Bacteria</taxon>
        <taxon>Bacillati</taxon>
        <taxon>Actinomycetota</taxon>
        <taxon>Actinomycetes</taxon>
        <taxon>Micromonosporales</taxon>
        <taxon>Micromonosporaceae</taxon>
        <taxon>Salinispora</taxon>
    </lineage>
</organism>
<dbReference type="KEGG" id="stp:Strop_0514"/>
<dbReference type="SUPFAM" id="SSF88659">
    <property type="entry name" value="Sigma3 and sigma4 domains of RNA polymerase sigma factors"/>
    <property type="match status" value="1"/>
</dbReference>
<dbReference type="EMBL" id="CP000667">
    <property type="protein sequence ID" value="ABP52998.1"/>
    <property type="molecule type" value="Genomic_DNA"/>
</dbReference>
<dbReference type="PATRIC" id="fig|369723.5.peg.532"/>
<evidence type="ECO:0000313" key="2">
    <source>
        <dbReference type="Proteomes" id="UP000000235"/>
    </source>
</evidence>